<dbReference type="OrthoDB" id="9800167at2"/>
<evidence type="ECO:0000313" key="8">
    <source>
        <dbReference type="Proteomes" id="UP000216429"/>
    </source>
</evidence>
<keyword evidence="3" id="KW-0560">Oxidoreductase</keyword>
<dbReference type="GO" id="GO:0046872">
    <property type="term" value="F:metal ion binding"/>
    <property type="evidence" value="ECO:0007669"/>
    <property type="project" value="UniProtKB-KW"/>
</dbReference>
<dbReference type="Pfam" id="PF00355">
    <property type="entry name" value="Rieske"/>
    <property type="match status" value="1"/>
</dbReference>
<comment type="caution">
    <text evidence="7">The sequence shown here is derived from an EMBL/GenBank/DDBJ whole genome shotgun (WGS) entry which is preliminary data.</text>
</comment>
<dbReference type="PROSITE" id="PS51296">
    <property type="entry name" value="RIESKE"/>
    <property type="match status" value="1"/>
</dbReference>
<dbReference type="SUPFAM" id="SSF50022">
    <property type="entry name" value="ISP domain"/>
    <property type="match status" value="1"/>
</dbReference>
<evidence type="ECO:0000256" key="3">
    <source>
        <dbReference type="ARBA" id="ARBA00023002"/>
    </source>
</evidence>
<keyword evidence="5" id="KW-0411">Iron-sulfur</keyword>
<dbReference type="InterPro" id="IPR036922">
    <property type="entry name" value="Rieske_2Fe-2S_sf"/>
</dbReference>
<keyword evidence="8" id="KW-1185">Reference proteome</keyword>
<dbReference type="RefSeq" id="WP_094810505.1">
    <property type="nucleotide sequence ID" value="NZ_NEVU01000001.1"/>
</dbReference>
<evidence type="ECO:0000259" key="6">
    <source>
        <dbReference type="PROSITE" id="PS51296"/>
    </source>
</evidence>
<evidence type="ECO:0000256" key="1">
    <source>
        <dbReference type="ARBA" id="ARBA00022714"/>
    </source>
</evidence>
<keyword evidence="1" id="KW-0001">2Fe-2S</keyword>
<dbReference type="InterPro" id="IPR017941">
    <property type="entry name" value="Rieske_2Fe-2S"/>
</dbReference>
<evidence type="ECO:0000313" key="7">
    <source>
        <dbReference type="EMBL" id="OZI77671.1"/>
    </source>
</evidence>
<keyword evidence="4" id="KW-0408">Iron</keyword>
<keyword evidence="2" id="KW-0479">Metal-binding</keyword>
<evidence type="ECO:0000256" key="5">
    <source>
        <dbReference type="ARBA" id="ARBA00023014"/>
    </source>
</evidence>
<dbReference type="CDD" id="cd03528">
    <property type="entry name" value="Rieske_RO_ferredoxin"/>
    <property type="match status" value="1"/>
</dbReference>
<sequence>MAEAKTWQPVALVKDISPDTQTLRVTLDGEAVCLYNLQGRICATQDKCPHGNASLAEGWVEDGTIECPLHQGVFDISSGKPQCPPVTTPLRCYDVRVEDGTVFLLGDSA</sequence>
<organism evidence="7 8">
    <name type="scientific">Bordetella genomosp. 12</name>
    <dbReference type="NCBI Taxonomy" id="463035"/>
    <lineage>
        <taxon>Bacteria</taxon>
        <taxon>Pseudomonadati</taxon>
        <taxon>Pseudomonadota</taxon>
        <taxon>Betaproteobacteria</taxon>
        <taxon>Burkholderiales</taxon>
        <taxon>Alcaligenaceae</taxon>
        <taxon>Bordetella</taxon>
    </lineage>
</organism>
<name>A0A261VV74_9BORD</name>
<dbReference type="Gene3D" id="2.102.10.10">
    <property type="entry name" value="Rieske [2Fe-2S] iron-sulphur domain"/>
    <property type="match status" value="1"/>
</dbReference>
<reference evidence="8" key="1">
    <citation type="submission" date="2017-05" db="EMBL/GenBank/DDBJ databases">
        <title>Complete and WGS of Bordetella genogroups.</title>
        <authorList>
            <person name="Spilker T."/>
            <person name="Lipuma J."/>
        </authorList>
    </citation>
    <scope>NUCLEOTIDE SEQUENCE [LARGE SCALE GENOMIC DNA]</scope>
    <source>
        <strain evidence="8">AU6712</strain>
    </source>
</reference>
<dbReference type="GO" id="GO:0051537">
    <property type="term" value="F:2 iron, 2 sulfur cluster binding"/>
    <property type="evidence" value="ECO:0007669"/>
    <property type="project" value="UniProtKB-KW"/>
</dbReference>
<dbReference type="PANTHER" id="PTHR21266">
    <property type="entry name" value="IRON-SULFUR DOMAIN CONTAINING PROTEIN"/>
    <property type="match status" value="1"/>
</dbReference>
<accession>A0A261VV74</accession>
<evidence type="ECO:0000256" key="2">
    <source>
        <dbReference type="ARBA" id="ARBA00022723"/>
    </source>
</evidence>
<protein>
    <submittedName>
        <fullName evidence="7">Ferredoxin</fullName>
    </submittedName>
</protein>
<dbReference type="Proteomes" id="UP000216429">
    <property type="component" value="Unassembled WGS sequence"/>
</dbReference>
<proteinExistence type="predicted"/>
<dbReference type="InterPro" id="IPR050584">
    <property type="entry name" value="Cholesterol_7-desaturase"/>
</dbReference>
<gene>
    <name evidence="7" type="ORF">CAL22_03840</name>
</gene>
<feature type="domain" description="Rieske" evidence="6">
    <location>
        <begin position="7"/>
        <end position="104"/>
    </location>
</feature>
<dbReference type="GO" id="GO:0016491">
    <property type="term" value="F:oxidoreductase activity"/>
    <property type="evidence" value="ECO:0007669"/>
    <property type="project" value="UniProtKB-KW"/>
</dbReference>
<dbReference type="PANTHER" id="PTHR21266:SF60">
    <property type="entry name" value="3-KETOSTEROID-9-ALPHA-MONOOXYGENASE, OXYGENASE COMPONENT"/>
    <property type="match status" value="1"/>
</dbReference>
<dbReference type="EMBL" id="NEVU01000001">
    <property type="protein sequence ID" value="OZI77671.1"/>
    <property type="molecule type" value="Genomic_DNA"/>
</dbReference>
<evidence type="ECO:0000256" key="4">
    <source>
        <dbReference type="ARBA" id="ARBA00023004"/>
    </source>
</evidence>
<dbReference type="AlphaFoldDB" id="A0A261VV74"/>